<comment type="caution">
    <text evidence="2">The sequence shown here is derived from an EMBL/GenBank/DDBJ whole genome shotgun (WGS) entry which is preliminary data.</text>
</comment>
<sequence length="534" mass="59879">MDIHMTQNISLSLNSLLEKNSQTSSQSKKTLQIPSESSILESTHGSGLGSVNRLILQGNAKVQNCRRKGIHPTHLAPPSMFSATVRPEHLTAFHKACREKQATVMVMGDSIFATASDMVCHTENATYAWLETLQQHLPHVRFTFINAAAGGRSWKDMNSQATPAPEWINPPPNMNWKEAVRYYQPDLLLLHSGGNDVGSFNPLDVKELIAFFLSAPKPPSIILGLTHHPSQASTINGYATQEYQEGLDGIIKWLRTYAQREGLGYLDFHRWHSMRRDGFDPCELTLTRVHPEEGSGLSSFGSYISETPHNNWDFPTCENENHIAANNCTDFALAFELEKKPAFLSLNLSSGYSSAFHPPYSNKLHVFFDDDSGCIAYSWSDGTHPDEDKKRITNIPIPSFPALFNIMVKGSRLVFSIWVPLSHTNWQPEHLNTLGTGYQYVCDETIIRFGSPFTPRLEWAGYNRLRIFNLCVANASVVSENAVRNMPDRTDNDLYEHTYAAGGSGHYHMNAYGVRDILTPVFRAQNWGENGFPT</sequence>
<evidence type="ECO:0000313" key="2">
    <source>
        <dbReference type="EMBL" id="EGE47704.1"/>
    </source>
</evidence>
<protein>
    <recommendedName>
        <fullName evidence="1">SGNH hydrolase-type esterase domain-containing protein</fullName>
    </recommendedName>
</protein>
<feature type="domain" description="SGNH hydrolase-type esterase" evidence="1">
    <location>
        <begin position="106"/>
        <end position="291"/>
    </location>
</feature>
<dbReference type="Gene3D" id="3.40.50.1110">
    <property type="entry name" value="SGNH hydrolase"/>
    <property type="match status" value="1"/>
</dbReference>
<organism evidence="2 3">
    <name type="scientific">Acetobacter pomorum DM001</name>
    <dbReference type="NCBI Taxonomy" id="945681"/>
    <lineage>
        <taxon>Bacteria</taxon>
        <taxon>Pseudomonadati</taxon>
        <taxon>Pseudomonadota</taxon>
        <taxon>Alphaproteobacteria</taxon>
        <taxon>Acetobacterales</taxon>
        <taxon>Acetobacteraceae</taxon>
        <taxon>Acetobacter</taxon>
    </lineage>
</organism>
<accession>F1YU37</accession>
<gene>
    <name evidence="2" type="ORF">APO_1337</name>
</gene>
<dbReference type="EMBL" id="AEUP01000026">
    <property type="protein sequence ID" value="EGE47704.1"/>
    <property type="molecule type" value="Genomic_DNA"/>
</dbReference>
<evidence type="ECO:0000313" key="3">
    <source>
        <dbReference type="Proteomes" id="UP000018454"/>
    </source>
</evidence>
<dbReference type="AlphaFoldDB" id="F1YU37"/>
<proteinExistence type="predicted"/>
<dbReference type="Pfam" id="PF13472">
    <property type="entry name" value="Lipase_GDSL_2"/>
    <property type="match status" value="1"/>
</dbReference>
<dbReference type="SUPFAM" id="SSF52266">
    <property type="entry name" value="SGNH hydrolase"/>
    <property type="match status" value="1"/>
</dbReference>
<dbReference type="InterPro" id="IPR036514">
    <property type="entry name" value="SGNH_hydro_sf"/>
</dbReference>
<name>F1YU37_9PROT</name>
<evidence type="ECO:0000259" key="1">
    <source>
        <dbReference type="Pfam" id="PF13472"/>
    </source>
</evidence>
<dbReference type="CDD" id="cd00229">
    <property type="entry name" value="SGNH_hydrolase"/>
    <property type="match status" value="1"/>
</dbReference>
<dbReference type="GO" id="GO:0016788">
    <property type="term" value="F:hydrolase activity, acting on ester bonds"/>
    <property type="evidence" value="ECO:0007669"/>
    <property type="project" value="UniProtKB-ARBA"/>
</dbReference>
<reference evidence="2 3" key="1">
    <citation type="journal article" date="2011" name="Science">
        <title>Drosophila microbiome modulates host developmental and metabolic homeostasis via insulin signaling.</title>
        <authorList>
            <person name="Shin S.C."/>
            <person name="Kim S.H."/>
            <person name="You H."/>
            <person name="Kim B."/>
            <person name="Kim A.C."/>
            <person name="Lee K.A."/>
            <person name="Yoon J.H."/>
            <person name="Ryu J.H."/>
            <person name="Lee W.J."/>
        </authorList>
    </citation>
    <scope>NUCLEOTIDE SEQUENCE [LARGE SCALE GENOMIC DNA]</scope>
    <source>
        <strain evidence="2 3">DM001</strain>
    </source>
</reference>
<dbReference type="InterPro" id="IPR013830">
    <property type="entry name" value="SGNH_hydro"/>
</dbReference>
<dbReference type="Proteomes" id="UP000018454">
    <property type="component" value="Unassembled WGS sequence"/>
</dbReference>